<keyword evidence="1" id="KW-1133">Transmembrane helix</keyword>
<protein>
    <submittedName>
        <fullName evidence="2">Smp_203330</fullName>
    </submittedName>
</protein>
<dbReference type="AlphaFoldDB" id="G4VN19"/>
<proteinExistence type="predicted"/>
<dbReference type="CTD" id="29830631"/>
<dbReference type="HOGENOM" id="CLU_2515469_0_0_1"/>
<sequence length="85" mass="9917">MHKKLDFSHMNRCYIYTLCYAQTINRSINRYYLQLLSLLSCIRVFFCSNKLRGVLLYCVSSSSLSLSSYLLNIIPLPFSNLCALY</sequence>
<dbReference type="GeneID" id="29830631"/>
<dbReference type="KEGG" id="smm:Smp_203330"/>
<feature type="transmembrane region" description="Helical" evidence="1">
    <location>
        <begin position="54"/>
        <end position="78"/>
    </location>
</feature>
<dbReference type="InParanoid" id="G4VN19"/>
<keyword evidence="1" id="KW-0812">Transmembrane</keyword>
<evidence type="ECO:0000256" key="1">
    <source>
        <dbReference type="SAM" id="Phobius"/>
    </source>
</evidence>
<reference evidence="2" key="1">
    <citation type="submission" date="2018-12" db="UniProtKB">
        <authorList>
            <consortium name="WormBaseParasite"/>
        </authorList>
    </citation>
    <scope>IDENTIFICATION</scope>
    <source>
        <strain evidence="2">Puerto Rican</strain>
    </source>
</reference>
<organism evidence="2">
    <name type="scientific">Schistosoma mansoni</name>
    <name type="common">Blood fluke</name>
    <dbReference type="NCBI Taxonomy" id="6183"/>
    <lineage>
        <taxon>Eukaryota</taxon>
        <taxon>Metazoa</taxon>
        <taxon>Spiralia</taxon>
        <taxon>Lophotrochozoa</taxon>
        <taxon>Platyhelminthes</taxon>
        <taxon>Trematoda</taxon>
        <taxon>Digenea</taxon>
        <taxon>Strigeidida</taxon>
        <taxon>Schistosomatoidea</taxon>
        <taxon>Schistosomatidae</taxon>
        <taxon>Schistosoma</taxon>
    </lineage>
</organism>
<name>G4VN19_SCHMA</name>
<keyword evidence="1" id="KW-0472">Membrane</keyword>
<accession>G4VN19</accession>
<dbReference type="WBParaSite" id="Smp_203330.1">
    <property type="protein sequence ID" value="Smp_203330.1"/>
    <property type="gene ID" value="Smp_203330"/>
</dbReference>
<dbReference type="RefSeq" id="XP_018653654.1">
    <property type="nucleotide sequence ID" value="XM_018798743.1"/>
</dbReference>
<evidence type="ECO:0000313" key="2">
    <source>
        <dbReference type="WBParaSite" id="Smp_203330.1"/>
    </source>
</evidence>